<dbReference type="EMBL" id="JAUTDP010000008">
    <property type="protein sequence ID" value="KAK3396822.1"/>
    <property type="molecule type" value="Genomic_DNA"/>
</dbReference>
<reference evidence="2" key="2">
    <citation type="submission" date="2023-07" db="EMBL/GenBank/DDBJ databases">
        <authorList>
            <consortium name="Lawrence Berkeley National Laboratory"/>
            <person name="Haridas S."/>
            <person name="Hensen N."/>
            <person name="Bonometti L."/>
            <person name="Westerberg I."/>
            <person name="Brannstrom I.O."/>
            <person name="Guillou S."/>
            <person name="Cros-Aarteil S."/>
            <person name="Calhoun S."/>
            <person name="Kuo A."/>
            <person name="Mondo S."/>
            <person name="Pangilinan J."/>
            <person name="Riley R."/>
            <person name="LaButti K."/>
            <person name="Andreopoulos B."/>
            <person name="Lipzen A."/>
            <person name="Chen C."/>
            <person name="Yanf M."/>
            <person name="Daum C."/>
            <person name="Ng V."/>
            <person name="Clum A."/>
            <person name="Steindorff A."/>
            <person name="Ohm R."/>
            <person name="Martin F."/>
            <person name="Silar P."/>
            <person name="Natvig D."/>
            <person name="Lalanne C."/>
            <person name="Gautier V."/>
            <person name="Ament-velasquez S.L."/>
            <person name="Kruys A."/>
            <person name="Hutchinson M.I."/>
            <person name="Powell A.J."/>
            <person name="Barry K."/>
            <person name="Miller A.N."/>
            <person name="Grigoriev I.V."/>
            <person name="Debuchy R."/>
            <person name="Gladieux P."/>
            <person name="Thoren M.H."/>
            <person name="Johannesson H."/>
        </authorList>
    </citation>
    <scope>NUCLEOTIDE SEQUENCE</scope>
    <source>
        <strain evidence="2">FGSC 1904</strain>
    </source>
</reference>
<dbReference type="AlphaFoldDB" id="A0AAE0PBB8"/>
<comment type="caution">
    <text evidence="2">The sequence shown here is derived from an EMBL/GenBank/DDBJ whole genome shotgun (WGS) entry which is preliminary data.</text>
</comment>
<accession>A0AAE0PBB8</accession>
<proteinExistence type="predicted"/>
<evidence type="ECO:0000313" key="3">
    <source>
        <dbReference type="Proteomes" id="UP001281003"/>
    </source>
</evidence>
<protein>
    <submittedName>
        <fullName evidence="2">Uncharacterized protein</fullName>
    </submittedName>
</protein>
<dbReference type="Proteomes" id="UP001281003">
    <property type="component" value="Unassembled WGS sequence"/>
</dbReference>
<feature type="region of interest" description="Disordered" evidence="1">
    <location>
        <begin position="62"/>
        <end position="177"/>
    </location>
</feature>
<evidence type="ECO:0000256" key="1">
    <source>
        <dbReference type="SAM" id="MobiDB-lite"/>
    </source>
</evidence>
<organism evidence="2 3">
    <name type="scientific">Sordaria brevicollis</name>
    <dbReference type="NCBI Taxonomy" id="83679"/>
    <lineage>
        <taxon>Eukaryota</taxon>
        <taxon>Fungi</taxon>
        <taxon>Dikarya</taxon>
        <taxon>Ascomycota</taxon>
        <taxon>Pezizomycotina</taxon>
        <taxon>Sordariomycetes</taxon>
        <taxon>Sordariomycetidae</taxon>
        <taxon>Sordariales</taxon>
        <taxon>Sordariaceae</taxon>
        <taxon>Sordaria</taxon>
    </lineage>
</organism>
<feature type="compositionally biased region" description="Polar residues" evidence="1">
    <location>
        <begin position="78"/>
        <end position="93"/>
    </location>
</feature>
<keyword evidence="3" id="KW-1185">Reference proteome</keyword>
<feature type="compositionally biased region" description="Polar residues" evidence="1">
    <location>
        <begin position="167"/>
        <end position="177"/>
    </location>
</feature>
<feature type="compositionally biased region" description="Pro residues" evidence="1">
    <location>
        <begin position="1"/>
        <end position="10"/>
    </location>
</feature>
<name>A0AAE0PBB8_SORBR</name>
<gene>
    <name evidence="2" type="ORF">B0T20DRAFT_243688</name>
</gene>
<feature type="region of interest" description="Disordered" evidence="1">
    <location>
        <begin position="1"/>
        <end position="24"/>
    </location>
</feature>
<evidence type="ECO:0000313" key="2">
    <source>
        <dbReference type="EMBL" id="KAK3396822.1"/>
    </source>
</evidence>
<reference evidence="2" key="1">
    <citation type="journal article" date="2023" name="Mol. Phylogenet. Evol.">
        <title>Genome-scale phylogeny and comparative genomics of the fungal order Sordariales.</title>
        <authorList>
            <person name="Hensen N."/>
            <person name="Bonometti L."/>
            <person name="Westerberg I."/>
            <person name="Brannstrom I.O."/>
            <person name="Guillou S."/>
            <person name="Cros-Aarteil S."/>
            <person name="Calhoun S."/>
            <person name="Haridas S."/>
            <person name="Kuo A."/>
            <person name="Mondo S."/>
            <person name="Pangilinan J."/>
            <person name="Riley R."/>
            <person name="LaButti K."/>
            <person name="Andreopoulos B."/>
            <person name="Lipzen A."/>
            <person name="Chen C."/>
            <person name="Yan M."/>
            <person name="Daum C."/>
            <person name="Ng V."/>
            <person name="Clum A."/>
            <person name="Steindorff A."/>
            <person name="Ohm R.A."/>
            <person name="Martin F."/>
            <person name="Silar P."/>
            <person name="Natvig D.O."/>
            <person name="Lalanne C."/>
            <person name="Gautier V."/>
            <person name="Ament-Velasquez S.L."/>
            <person name="Kruys A."/>
            <person name="Hutchinson M.I."/>
            <person name="Powell A.J."/>
            <person name="Barry K."/>
            <person name="Miller A.N."/>
            <person name="Grigoriev I.V."/>
            <person name="Debuchy R."/>
            <person name="Gladieux P."/>
            <person name="Hiltunen Thoren M."/>
            <person name="Johannesson H."/>
        </authorList>
    </citation>
    <scope>NUCLEOTIDE SEQUENCE</scope>
    <source>
        <strain evidence="2">FGSC 1904</strain>
    </source>
</reference>
<sequence length="177" mass="18680">MRLPSSPSPTHPFQRKEPSTPPSLHLSCHIVSSLAFLSPSLSVIQSVESELSGEKHSLMAAFHSEPGEPGDSFEVRSRPSSKQSLAQKLTQPGPSRHREGKKTQEGREIPANPALFAHQIPTRPQMPVSGRAWQQGRAVPGSAAVAQVQGALGPKRDATAGTGGAQRANSGGCNPET</sequence>